<gene>
    <name evidence="2" type="ORF">GFB49_15815</name>
</gene>
<proteinExistence type="predicted"/>
<evidence type="ECO:0000313" key="3">
    <source>
        <dbReference type="Proteomes" id="UP000444174"/>
    </source>
</evidence>
<accession>A0A843YL52</accession>
<evidence type="ECO:0000313" key="2">
    <source>
        <dbReference type="EMBL" id="MQQ09933.1"/>
    </source>
</evidence>
<dbReference type="AlphaFoldDB" id="A0A843YL52"/>
<protein>
    <submittedName>
        <fullName evidence="2">Uncharacterized protein</fullName>
    </submittedName>
</protein>
<keyword evidence="3" id="KW-1185">Reference proteome</keyword>
<organism evidence="2 3">
    <name type="scientific">Tritonibacter litoralis</name>
    <dbReference type="NCBI Taxonomy" id="2662264"/>
    <lineage>
        <taxon>Bacteria</taxon>
        <taxon>Pseudomonadati</taxon>
        <taxon>Pseudomonadota</taxon>
        <taxon>Alphaproteobacteria</taxon>
        <taxon>Rhodobacterales</taxon>
        <taxon>Paracoccaceae</taxon>
        <taxon>Tritonibacter</taxon>
    </lineage>
</organism>
<dbReference type="RefSeq" id="WP_153216913.1">
    <property type="nucleotide sequence ID" value="NZ_WIBF01000011.1"/>
</dbReference>
<dbReference type="Proteomes" id="UP000444174">
    <property type="component" value="Unassembled WGS sequence"/>
</dbReference>
<feature type="compositionally biased region" description="Polar residues" evidence="1">
    <location>
        <begin position="1"/>
        <end position="32"/>
    </location>
</feature>
<evidence type="ECO:0000256" key="1">
    <source>
        <dbReference type="SAM" id="MobiDB-lite"/>
    </source>
</evidence>
<comment type="caution">
    <text evidence="2">The sequence shown here is derived from an EMBL/GenBank/DDBJ whole genome shotgun (WGS) entry which is preliminary data.</text>
</comment>
<name>A0A843YL52_9RHOB</name>
<dbReference type="EMBL" id="WIBF01000011">
    <property type="protein sequence ID" value="MQQ09933.1"/>
    <property type="molecule type" value="Genomic_DNA"/>
</dbReference>
<reference evidence="2 3" key="1">
    <citation type="submission" date="2019-10" db="EMBL/GenBank/DDBJ databases">
        <title>Epibacterium sp. nov., isolated from seawater.</title>
        <authorList>
            <person name="Zhang X."/>
            <person name="Li N."/>
        </authorList>
    </citation>
    <scope>NUCLEOTIDE SEQUENCE [LARGE SCALE GENOMIC DNA]</scope>
    <source>
        <strain evidence="2 3">SM1979</strain>
    </source>
</reference>
<feature type="region of interest" description="Disordered" evidence="1">
    <location>
        <begin position="1"/>
        <end position="37"/>
    </location>
</feature>
<sequence>MQISQIDQVFSHRTSMPKQVHTTSASFSDPSHQTPPPEAIDTIKSRYDVTNITPDQADQAADELFAAGVSLRDLIPLHHAGTRFQGHLNQIASQVFAQQGVTLEQTPTSSNAPVNLLQIAEDQLELARQSGRDLTQHTQSIDFLRSFANSTAEHGTAIATAVQAALKNALT</sequence>